<accession>A0A1H3YZK6</accession>
<evidence type="ECO:0000313" key="3">
    <source>
        <dbReference type="Proteomes" id="UP000183253"/>
    </source>
</evidence>
<evidence type="ECO:0000259" key="1">
    <source>
        <dbReference type="Pfam" id="PF00270"/>
    </source>
</evidence>
<dbReference type="Pfam" id="PF00270">
    <property type="entry name" value="DEAD"/>
    <property type="match status" value="1"/>
</dbReference>
<proteinExistence type="predicted"/>
<protein>
    <recommendedName>
        <fullName evidence="1">DEAD/DEAH-box helicase domain-containing protein</fullName>
    </recommendedName>
</protein>
<dbReference type="GO" id="GO:0003676">
    <property type="term" value="F:nucleic acid binding"/>
    <property type="evidence" value="ECO:0007669"/>
    <property type="project" value="InterPro"/>
</dbReference>
<dbReference type="Proteomes" id="UP000183253">
    <property type="component" value="Unassembled WGS sequence"/>
</dbReference>
<dbReference type="InterPro" id="IPR011545">
    <property type="entry name" value="DEAD/DEAH_box_helicase_dom"/>
</dbReference>
<sequence length="635" mass="73801">MQLTLATYIQKMPHGIVDKQEAGIGATTLEINSKRHSIIVSPTKILAYTKYIKHKDKALYVGGKINEERDATNDKEIKEYLADTKLEYKKFLVVADSLPGLLEQIKTDDWKNYFLMIDEVDMIQSESNYRPKLEDLIDYYFQFPPKNRCLVTATMREFSNPRLQQECKFKLTWKDTPKRNIQLFYTDNLDALTAQHIQSLSQTNKILIAFNSIRHCKNIIKLLTSQMQKECSILCSTSSKNEAGDYYSELKPDNTLPQRINFITSCYFAGVDIEDSYHLITVSNAQQNYQMLSLDKMTQIYGRCRTPKGILSDTIIYNTRDDKQKNADKNYQNTLLKQAEAILQLQKAASELGKQDADLAELFQVVQTAIREKAAVQLPREKSIKLTRKNICKQNVTAYMNIDYLVERQKLCNTIYNSYKNLPANLKEQGHIIKSQYKAIVPSETQIKLDIANKKESDDTLDRQLLPAIDEIREIVKQKGQLTKPDLGIYLSQRGCKVYIQRLYKLRELADIETLIDKLWEIRHNDKRAYKNLQNAAVFWALDDKHPFKRDLLRVFKIGRKYKASEIQELTAPIVKYHLHKTIKQRASVSLLKALFLVERPKIYLIKGKNPMGFKKHGPLRIPRTEENLREYFLL</sequence>
<dbReference type="OrthoDB" id="1000127at2"/>
<feature type="domain" description="DEAD/DEAH-box helicase" evidence="1">
    <location>
        <begin position="32"/>
        <end position="156"/>
    </location>
</feature>
<organism evidence="2 3">
    <name type="scientific">Alistipes timonensis JC136</name>
    <dbReference type="NCBI Taxonomy" id="1033731"/>
    <lineage>
        <taxon>Bacteria</taxon>
        <taxon>Pseudomonadati</taxon>
        <taxon>Bacteroidota</taxon>
        <taxon>Bacteroidia</taxon>
        <taxon>Bacteroidales</taxon>
        <taxon>Rikenellaceae</taxon>
        <taxon>Alistipes</taxon>
    </lineage>
</organism>
<dbReference type="GO" id="GO:0005524">
    <property type="term" value="F:ATP binding"/>
    <property type="evidence" value="ECO:0007669"/>
    <property type="project" value="InterPro"/>
</dbReference>
<reference evidence="2 3" key="1">
    <citation type="submission" date="2016-10" db="EMBL/GenBank/DDBJ databases">
        <authorList>
            <person name="de Groot N.N."/>
        </authorList>
    </citation>
    <scope>NUCLEOTIDE SEQUENCE [LARGE SCALE GENOMIC DNA]</scope>
    <source>
        <strain evidence="2 3">DSM 25383</strain>
    </source>
</reference>
<name>A0A1H3YZK6_9BACT</name>
<dbReference type="AlphaFoldDB" id="A0A1H3YZK6"/>
<dbReference type="EMBL" id="FNRI01000002">
    <property type="protein sequence ID" value="SEA16945.1"/>
    <property type="molecule type" value="Genomic_DNA"/>
</dbReference>
<keyword evidence="3" id="KW-1185">Reference proteome</keyword>
<dbReference type="RefSeq" id="WP_010264316.1">
    <property type="nucleotide sequence ID" value="NZ_CAEG01000012.1"/>
</dbReference>
<evidence type="ECO:0000313" key="2">
    <source>
        <dbReference type="EMBL" id="SEA16945.1"/>
    </source>
</evidence>
<gene>
    <name evidence="2" type="ORF">SAMN05444145_10239</name>
</gene>